<feature type="region of interest" description="Disordered" evidence="1">
    <location>
        <begin position="1"/>
        <end position="30"/>
    </location>
</feature>
<dbReference type="EMBL" id="MDYL01000016">
    <property type="protein sequence ID" value="OQD73235.1"/>
    <property type="molecule type" value="Genomic_DNA"/>
</dbReference>
<dbReference type="AlphaFoldDB" id="A0A1V6P8D5"/>
<dbReference type="Proteomes" id="UP000191522">
    <property type="component" value="Unassembled WGS sequence"/>
</dbReference>
<evidence type="ECO:0000256" key="1">
    <source>
        <dbReference type="SAM" id="MobiDB-lite"/>
    </source>
</evidence>
<comment type="caution">
    <text evidence="2">The sequence shown here is derived from an EMBL/GenBank/DDBJ whole genome shotgun (WGS) entry which is preliminary data.</text>
</comment>
<accession>A0A1V6P8D5</accession>
<gene>
    <name evidence="2" type="ORF">PENDEC_c016G02726</name>
</gene>
<evidence type="ECO:0000313" key="3">
    <source>
        <dbReference type="Proteomes" id="UP000191522"/>
    </source>
</evidence>
<keyword evidence="3" id="KW-1185">Reference proteome</keyword>
<sequence length="41" mass="4534">MATTVGTEASPQHQSTSLDPLDHPQPQPIVAKFRRMETTTQ</sequence>
<proteinExistence type="predicted"/>
<protein>
    <submittedName>
        <fullName evidence="2">Uncharacterized protein</fullName>
    </submittedName>
</protein>
<organism evidence="2 3">
    <name type="scientific">Penicillium decumbens</name>
    <dbReference type="NCBI Taxonomy" id="69771"/>
    <lineage>
        <taxon>Eukaryota</taxon>
        <taxon>Fungi</taxon>
        <taxon>Dikarya</taxon>
        <taxon>Ascomycota</taxon>
        <taxon>Pezizomycotina</taxon>
        <taxon>Eurotiomycetes</taxon>
        <taxon>Eurotiomycetidae</taxon>
        <taxon>Eurotiales</taxon>
        <taxon>Aspergillaceae</taxon>
        <taxon>Penicillium</taxon>
    </lineage>
</organism>
<feature type="compositionally biased region" description="Polar residues" evidence="1">
    <location>
        <begin position="1"/>
        <end position="18"/>
    </location>
</feature>
<reference evidence="3" key="1">
    <citation type="journal article" date="2017" name="Nat. Microbiol.">
        <title>Global analysis of biosynthetic gene clusters reveals vast potential of secondary metabolite production in Penicillium species.</title>
        <authorList>
            <person name="Nielsen J.C."/>
            <person name="Grijseels S."/>
            <person name="Prigent S."/>
            <person name="Ji B."/>
            <person name="Dainat J."/>
            <person name="Nielsen K.F."/>
            <person name="Frisvad J.C."/>
            <person name="Workman M."/>
            <person name="Nielsen J."/>
        </authorList>
    </citation>
    <scope>NUCLEOTIDE SEQUENCE [LARGE SCALE GENOMIC DNA]</scope>
    <source>
        <strain evidence="3">IBT 11843</strain>
    </source>
</reference>
<name>A0A1V6P8D5_PENDC</name>
<evidence type="ECO:0000313" key="2">
    <source>
        <dbReference type="EMBL" id="OQD73235.1"/>
    </source>
</evidence>